<keyword evidence="1" id="KW-0472">Membrane</keyword>
<accession>A0A0D9WW06</accession>
<evidence type="ECO:0000313" key="2">
    <source>
        <dbReference type="EnsemblPlants" id="LPERR07G04020.1"/>
    </source>
</evidence>
<keyword evidence="1" id="KW-1133">Transmembrane helix</keyword>
<sequence length="202" mass="22983">MNGKKSNRIDSIGFPIGFFGTTYFEKCCSIQLIFLVFSFMFIFVTYTMTLSVNTSQSSIVPSPSLSGSEYLLSRWWTIGYVFIAIWKTALQFDNMIYYTRRQHSEALFIERILYASWHIWKQQNSAIFEGLLGHGLMDILAGPIWGYGLRHSPMQAQISCGGPIPVVLLQLCSPVHRIPSLWTQDFCHPHSQSQDCDTGSDC</sequence>
<reference evidence="2" key="3">
    <citation type="submission" date="2015-04" db="UniProtKB">
        <authorList>
            <consortium name="EnsemblPlants"/>
        </authorList>
    </citation>
    <scope>IDENTIFICATION</scope>
</reference>
<reference evidence="3" key="2">
    <citation type="submission" date="2013-12" db="EMBL/GenBank/DDBJ databases">
        <authorList>
            <person name="Yu Y."/>
            <person name="Lee S."/>
            <person name="de Baynast K."/>
            <person name="Wissotski M."/>
            <person name="Liu L."/>
            <person name="Talag J."/>
            <person name="Goicoechea J."/>
            <person name="Angelova A."/>
            <person name="Jetty R."/>
            <person name="Kudrna D."/>
            <person name="Golser W."/>
            <person name="Rivera L."/>
            <person name="Zhang J."/>
            <person name="Wing R."/>
        </authorList>
    </citation>
    <scope>NUCLEOTIDE SEQUENCE</scope>
</reference>
<dbReference type="Proteomes" id="UP000032180">
    <property type="component" value="Chromosome 7"/>
</dbReference>
<evidence type="ECO:0000256" key="1">
    <source>
        <dbReference type="SAM" id="Phobius"/>
    </source>
</evidence>
<organism evidence="2 3">
    <name type="scientific">Leersia perrieri</name>
    <dbReference type="NCBI Taxonomy" id="77586"/>
    <lineage>
        <taxon>Eukaryota</taxon>
        <taxon>Viridiplantae</taxon>
        <taxon>Streptophyta</taxon>
        <taxon>Embryophyta</taxon>
        <taxon>Tracheophyta</taxon>
        <taxon>Spermatophyta</taxon>
        <taxon>Magnoliopsida</taxon>
        <taxon>Liliopsida</taxon>
        <taxon>Poales</taxon>
        <taxon>Poaceae</taxon>
        <taxon>BOP clade</taxon>
        <taxon>Oryzoideae</taxon>
        <taxon>Oryzeae</taxon>
        <taxon>Oryzinae</taxon>
        <taxon>Leersia</taxon>
    </lineage>
</organism>
<dbReference type="AlphaFoldDB" id="A0A0D9WW06"/>
<protein>
    <submittedName>
        <fullName evidence="2">Uncharacterized protein</fullName>
    </submittedName>
</protein>
<proteinExistence type="predicted"/>
<reference evidence="2 3" key="1">
    <citation type="submission" date="2012-08" db="EMBL/GenBank/DDBJ databases">
        <title>Oryza genome evolution.</title>
        <authorList>
            <person name="Wing R.A."/>
        </authorList>
    </citation>
    <scope>NUCLEOTIDE SEQUENCE</scope>
</reference>
<keyword evidence="3" id="KW-1185">Reference proteome</keyword>
<dbReference type="EnsemblPlants" id="LPERR07G04020.1">
    <property type="protein sequence ID" value="LPERR07G04020.1"/>
    <property type="gene ID" value="LPERR07G04020"/>
</dbReference>
<dbReference type="Gramene" id="LPERR07G04020.1">
    <property type="protein sequence ID" value="LPERR07G04020.1"/>
    <property type="gene ID" value="LPERR07G04020"/>
</dbReference>
<keyword evidence="1" id="KW-0812">Transmembrane</keyword>
<name>A0A0D9WW06_9ORYZ</name>
<feature type="transmembrane region" description="Helical" evidence="1">
    <location>
        <begin position="72"/>
        <end position="90"/>
    </location>
</feature>
<feature type="transmembrane region" description="Helical" evidence="1">
    <location>
        <begin position="32"/>
        <end position="52"/>
    </location>
</feature>
<evidence type="ECO:0000313" key="3">
    <source>
        <dbReference type="Proteomes" id="UP000032180"/>
    </source>
</evidence>
<dbReference type="HOGENOM" id="CLU_1356435_0_0_1"/>